<keyword evidence="1" id="KW-0732">Signal</keyword>
<keyword evidence="3" id="KW-1185">Reference proteome</keyword>
<name>A0A9N8E5W8_9STRA</name>
<gene>
    <name evidence="2" type="ORF">SEMRO_695_G188610.1</name>
</gene>
<sequence length="415" mass="46241">MSKIGRVLLVGFPAMAVRSLSVLALQQPQPCNARRGSKHIERNDRILVEDISSAQDLQDLANLNALRKPGSLKYTSSWRDWCARSLDASRYHLSQNLPHVPDPQGFGELFFNLGAAADTGEMPSFQDPGSRSGYALEFFCRARLLAHLLFDNYNQLSLSSGPRSTSDDFIRNLYRPERSVETGRNENICRMVSIGGGPGYDFVGVLLADTFSTCGRGSTRIEGTVFDYEKGWEDLVKAMNVATNHALVNDEQSSLHWGGTCDITKPLTDASNQEALLPTIASTDVFVCQYCIAENAKGLRESEFVFFADLFDEARMDTVFILTEVTPRIWPEIVDVLLQRPDGGEDFQVHFIGTTTRKKGGQMFISKRKGSGISPEALSACEEYRRLRTLHERKIENGFQRQPKKVRGGKALVEA</sequence>
<dbReference type="OrthoDB" id="100006at2759"/>
<dbReference type="Proteomes" id="UP001153069">
    <property type="component" value="Unassembled WGS sequence"/>
</dbReference>
<organism evidence="2 3">
    <name type="scientific">Seminavis robusta</name>
    <dbReference type="NCBI Taxonomy" id="568900"/>
    <lineage>
        <taxon>Eukaryota</taxon>
        <taxon>Sar</taxon>
        <taxon>Stramenopiles</taxon>
        <taxon>Ochrophyta</taxon>
        <taxon>Bacillariophyta</taxon>
        <taxon>Bacillariophyceae</taxon>
        <taxon>Bacillariophycidae</taxon>
        <taxon>Naviculales</taxon>
        <taxon>Naviculaceae</taxon>
        <taxon>Seminavis</taxon>
    </lineage>
</organism>
<feature type="signal peptide" evidence="1">
    <location>
        <begin position="1"/>
        <end position="19"/>
    </location>
</feature>
<feature type="chain" id="PRO_5040342919" evidence="1">
    <location>
        <begin position="20"/>
        <end position="415"/>
    </location>
</feature>
<proteinExistence type="predicted"/>
<protein>
    <submittedName>
        <fullName evidence="2">Uncharacterized protein</fullName>
    </submittedName>
</protein>
<dbReference type="AlphaFoldDB" id="A0A9N8E5W8"/>
<accession>A0A9N8E5W8</accession>
<reference evidence="2" key="1">
    <citation type="submission" date="2020-06" db="EMBL/GenBank/DDBJ databases">
        <authorList>
            <consortium name="Plant Systems Biology data submission"/>
        </authorList>
    </citation>
    <scope>NUCLEOTIDE SEQUENCE</scope>
    <source>
        <strain evidence="2">D6</strain>
    </source>
</reference>
<dbReference type="EMBL" id="CAICTM010000694">
    <property type="protein sequence ID" value="CAB9515117.1"/>
    <property type="molecule type" value="Genomic_DNA"/>
</dbReference>
<comment type="caution">
    <text evidence="2">The sequence shown here is derived from an EMBL/GenBank/DDBJ whole genome shotgun (WGS) entry which is preliminary data.</text>
</comment>
<evidence type="ECO:0000256" key="1">
    <source>
        <dbReference type="SAM" id="SignalP"/>
    </source>
</evidence>
<evidence type="ECO:0000313" key="2">
    <source>
        <dbReference type="EMBL" id="CAB9515117.1"/>
    </source>
</evidence>
<evidence type="ECO:0000313" key="3">
    <source>
        <dbReference type="Proteomes" id="UP001153069"/>
    </source>
</evidence>